<dbReference type="PROSITE" id="PS50088">
    <property type="entry name" value="ANK_REPEAT"/>
    <property type="match status" value="1"/>
</dbReference>
<dbReference type="InterPro" id="IPR036770">
    <property type="entry name" value="Ankyrin_rpt-contain_sf"/>
</dbReference>
<feature type="transmembrane region" description="Helical" evidence="3">
    <location>
        <begin position="50"/>
        <end position="67"/>
    </location>
</feature>
<sequence length="682" mass="74998">MSRAKNARHGPRREDDRASSVRQAATADTQPEAPPAAVTAENVYGIPRRLLRTLLVIIAVLGLVMLFRDLLEDSFTGLIRMARSDKPMTLLEAAPRLGLLLGRKPASVEEFAAVCRHARPEDALAALTALPAPVLEHGLLLHALMEHTDNHAVLSRLLWPGSPLRARVNARDATGRTPLHLAARKADPLFLLILRNAGAEPHVYDAAGVSPLAELLAAPDKTVARHAEPLIREGMDLGYPPPPKPKARQTDAHSPPIGHIPEAAVIRWLLELIARLDDRSPGFFTLSEQMQTRADKDYVAILAAALKTLRGSGAPDTLVPVRDLPVPPPTEMERHYMNSLSPAPPTLDSLVRTEHKGPGEWRRLQLQEGTGPRMAAVKCLLPEARSASLNWLSALAAGQPSKEPPLELEWKAWDLPPETIVALTVSIFGKNKNQADDRFARLQRDQNARIRQRSLKALLRFRDEMEQRHPPLLTCQLLDAASRDSLRAWQEERTKTWGKDKKDDGLNALCAVRLELPDVAWRAVGSHLTAAAYLKKIHATRAATRPPGWCRRQTSYEPLRTWNARPLERQPQAGDRDRAMEDFPAARNVIETGLSDGGRHRAPQPERDPGEPLVAVARILGQVSPETGQRLLRLMLDAGARPGQPDRHGVLPLDAARAANAPPEVLRLLAPAPAANSPTVRK</sequence>
<evidence type="ECO:0000313" key="5">
    <source>
        <dbReference type="Proteomes" id="UP000069241"/>
    </source>
</evidence>
<feature type="compositionally biased region" description="Polar residues" evidence="2">
    <location>
        <begin position="20"/>
        <end position="29"/>
    </location>
</feature>
<feature type="compositionally biased region" description="Basic residues" evidence="2">
    <location>
        <begin position="1"/>
        <end position="11"/>
    </location>
</feature>
<feature type="region of interest" description="Disordered" evidence="2">
    <location>
        <begin position="233"/>
        <end position="253"/>
    </location>
</feature>
<proteinExistence type="predicted"/>
<protein>
    <submittedName>
        <fullName evidence="4">Uncharacterized protein</fullName>
    </submittedName>
</protein>
<feature type="region of interest" description="Disordered" evidence="2">
    <location>
        <begin position="1"/>
        <end position="36"/>
    </location>
</feature>
<dbReference type="RefSeq" id="WP_062254626.1">
    <property type="nucleotide sequence ID" value="NZ_CP014229.1"/>
</dbReference>
<dbReference type="Gene3D" id="1.25.40.20">
    <property type="entry name" value="Ankyrin repeat-containing domain"/>
    <property type="match status" value="1"/>
</dbReference>
<gene>
    <name evidence="4" type="ORF">AXF13_15635</name>
</gene>
<dbReference type="KEGG" id="dfi:AXF13_15635"/>
<feature type="repeat" description="ANK" evidence="1">
    <location>
        <begin position="174"/>
        <end position="206"/>
    </location>
</feature>
<dbReference type="EMBL" id="CP014229">
    <property type="protein sequence ID" value="AMD91444.1"/>
    <property type="molecule type" value="Genomic_DNA"/>
</dbReference>
<reference evidence="5" key="1">
    <citation type="submission" date="2016-02" db="EMBL/GenBank/DDBJ databases">
        <authorList>
            <person name="Holder M.E."/>
            <person name="Ajami N.J."/>
            <person name="Petrosino J.F."/>
        </authorList>
    </citation>
    <scope>NUCLEOTIDE SEQUENCE [LARGE SCALE GENOMIC DNA]</scope>
    <source>
        <strain evidence="5">CCUG 45958</strain>
    </source>
</reference>
<dbReference type="InterPro" id="IPR002110">
    <property type="entry name" value="Ankyrin_rpt"/>
</dbReference>
<dbReference type="Proteomes" id="UP000069241">
    <property type="component" value="Chromosome"/>
</dbReference>
<accession>A0A120KNK1</accession>
<dbReference type="AlphaFoldDB" id="A0A120KNK1"/>
<keyword evidence="3" id="KW-0472">Membrane</keyword>
<evidence type="ECO:0000256" key="2">
    <source>
        <dbReference type="SAM" id="MobiDB-lite"/>
    </source>
</evidence>
<dbReference type="SUPFAM" id="SSF48403">
    <property type="entry name" value="Ankyrin repeat"/>
    <property type="match status" value="1"/>
</dbReference>
<dbReference type="PROSITE" id="PS50297">
    <property type="entry name" value="ANK_REP_REGION"/>
    <property type="match status" value="1"/>
</dbReference>
<keyword evidence="1" id="KW-0040">ANK repeat</keyword>
<keyword evidence="3" id="KW-0812">Transmembrane</keyword>
<evidence type="ECO:0000313" key="4">
    <source>
        <dbReference type="EMBL" id="AMD91444.1"/>
    </source>
</evidence>
<evidence type="ECO:0000256" key="1">
    <source>
        <dbReference type="PROSITE-ProRule" id="PRU00023"/>
    </source>
</evidence>
<evidence type="ECO:0000256" key="3">
    <source>
        <dbReference type="SAM" id="Phobius"/>
    </source>
</evidence>
<keyword evidence="5" id="KW-1185">Reference proteome</keyword>
<keyword evidence="3" id="KW-1133">Transmembrane helix</keyword>
<name>A0A120KNK1_9BACT</name>
<organism evidence="4 5">
    <name type="scientific">Desulfovibrio fairfieldensis</name>
    <dbReference type="NCBI Taxonomy" id="44742"/>
    <lineage>
        <taxon>Bacteria</taxon>
        <taxon>Pseudomonadati</taxon>
        <taxon>Thermodesulfobacteriota</taxon>
        <taxon>Desulfovibrionia</taxon>
        <taxon>Desulfovibrionales</taxon>
        <taxon>Desulfovibrionaceae</taxon>
        <taxon>Desulfovibrio</taxon>
    </lineage>
</organism>